<dbReference type="PANTHER" id="PTHR44591:SF25">
    <property type="entry name" value="CHEMOTAXIS TWO-COMPONENT RESPONSE REGULATOR"/>
    <property type="match status" value="1"/>
</dbReference>
<organism evidence="3">
    <name type="scientific">marine sediment metagenome</name>
    <dbReference type="NCBI Taxonomy" id="412755"/>
    <lineage>
        <taxon>unclassified sequences</taxon>
        <taxon>metagenomes</taxon>
        <taxon>ecological metagenomes</taxon>
    </lineage>
</organism>
<dbReference type="InterPro" id="IPR050595">
    <property type="entry name" value="Bact_response_regulator"/>
</dbReference>
<dbReference type="GO" id="GO:0000160">
    <property type="term" value="P:phosphorelay signal transduction system"/>
    <property type="evidence" value="ECO:0007669"/>
    <property type="project" value="InterPro"/>
</dbReference>
<accession>X0TUR1</accession>
<reference evidence="3" key="1">
    <citation type="journal article" date="2014" name="Front. Microbiol.">
        <title>High frequency of phylogenetically diverse reductive dehalogenase-homologous genes in deep subseafloor sedimentary metagenomes.</title>
        <authorList>
            <person name="Kawai M."/>
            <person name="Futagami T."/>
            <person name="Toyoda A."/>
            <person name="Takaki Y."/>
            <person name="Nishi S."/>
            <person name="Hori S."/>
            <person name="Arai W."/>
            <person name="Tsubouchi T."/>
            <person name="Morono Y."/>
            <person name="Uchiyama I."/>
            <person name="Ito T."/>
            <person name="Fujiyama A."/>
            <person name="Inagaki F."/>
            <person name="Takami H."/>
        </authorList>
    </citation>
    <scope>NUCLEOTIDE SEQUENCE</scope>
    <source>
        <strain evidence="3">Expedition CK06-06</strain>
    </source>
</reference>
<feature type="domain" description="Response regulatory" evidence="2">
    <location>
        <begin position="9"/>
        <end position="86"/>
    </location>
</feature>
<gene>
    <name evidence="3" type="ORF">S01H1_19116</name>
</gene>
<dbReference type="InterPro" id="IPR011006">
    <property type="entry name" value="CheY-like_superfamily"/>
</dbReference>
<dbReference type="Gene3D" id="3.40.50.2300">
    <property type="match status" value="1"/>
</dbReference>
<sequence length="86" mass="9459">MTGPGERDRILAVDDAVETLEVIRRNLTAAGYEVYTTSSASEALQMLDTSPVDLVVTDLKMPKVGGLDIVRHVRENLRDTEVMVIT</sequence>
<dbReference type="Pfam" id="PF00072">
    <property type="entry name" value="Response_reg"/>
    <property type="match status" value="1"/>
</dbReference>
<comment type="caution">
    <text evidence="3">The sequence shown here is derived from an EMBL/GenBank/DDBJ whole genome shotgun (WGS) entry which is preliminary data.</text>
</comment>
<feature type="non-terminal residue" evidence="3">
    <location>
        <position position="86"/>
    </location>
</feature>
<name>X0TUR1_9ZZZZ</name>
<dbReference type="PROSITE" id="PS50110">
    <property type="entry name" value="RESPONSE_REGULATORY"/>
    <property type="match status" value="1"/>
</dbReference>
<evidence type="ECO:0000259" key="2">
    <source>
        <dbReference type="PROSITE" id="PS50110"/>
    </source>
</evidence>
<evidence type="ECO:0000313" key="3">
    <source>
        <dbReference type="EMBL" id="GAF91902.1"/>
    </source>
</evidence>
<evidence type="ECO:0000256" key="1">
    <source>
        <dbReference type="ARBA" id="ARBA00022553"/>
    </source>
</evidence>
<dbReference type="PANTHER" id="PTHR44591">
    <property type="entry name" value="STRESS RESPONSE REGULATOR PROTEIN 1"/>
    <property type="match status" value="1"/>
</dbReference>
<keyword evidence="1" id="KW-0597">Phosphoprotein</keyword>
<dbReference type="InterPro" id="IPR001789">
    <property type="entry name" value="Sig_transdc_resp-reg_receiver"/>
</dbReference>
<dbReference type="SUPFAM" id="SSF52172">
    <property type="entry name" value="CheY-like"/>
    <property type="match status" value="1"/>
</dbReference>
<proteinExistence type="predicted"/>
<dbReference type="EMBL" id="BARS01010290">
    <property type="protein sequence ID" value="GAF91902.1"/>
    <property type="molecule type" value="Genomic_DNA"/>
</dbReference>
<dbReference type="AlphaFoldDB" id="X0TUR1"/>
<protein>
    <recommendedName>
        <fullName evidence="2">Response regulatory domain-containing protein</fullName>
    </recommendedName>
</protein>